<name>A0ABV4WWJ7_9CYAN</name>
<evidence type="ECO:0000256" key="4">
    <source>
        <dbReference type="ARBA" id="ARBA00022989"/>
    </source>
</evidence>
<dbReference type="RefSeq" id="WP_413281760.1">
    <property type="nucleotide sequence ID" value="NZ_JBHFNT010000309.1"/>
</dbReference>
<feature type="transmembrane region" description="Helical" evidence="6">
    <location>
        <begin position="105"/>
        <end position="125"/>
    </location>
</feature>
<evidence type="ECO:0000259" key="7">
    <source>
        <dbReference type="Pfam" id="PF02656"/>
    </source>
</evidence>
<evidence type="ECO:0000256" key="3">
    <source>
        <dbReference type="ARBA" id="ARBA00022692"/>
    </source>
</evidence>
<evidence type="ECO:0000256" key="2">
    <source>
        <dbReference type="ARBA" id="ARBA00022475"/>
    </source>
</evidence>
<reference evidence="8 9" key="1">
    <citation type="submission" date="2024-09" db="EMBL/GenBank/DDBJ databases">
        <title>Floridaenema gen nov. (Aerosakkonemataceae, Aerosakkonematales ord. nov., Cyanobacteria) from benthic tropical and subtropical fresh waters, with the description of four new species.</title>
        <authorList>
            <person name="Moretto J.A."/>
            <person name="Berthold D.E."/>
            <person name="Lefler F.W."/>
            <person name="Huang I.-S."/>
            <person name="Laughinghouse H. IV."/>
        </authorList>
    </citation>
    <scope>NUCLEOTIDE SEQUENCE [LARGE SCALE GENOMIC DNA]</scope>
    <source>
        <strain evidence="8 9">BLCC-F167</strain>
    </source>
</reference>
<keyword evidence="4 6" id="KW-1133">Transmembrane helix</keyword>
<keyword evidence="9" id="KW-1185">Reference proteome</keyword>
<dbReference type="Proteomes" id="UP001576780">
    <property type="component" value="Unassembled WGS sequence"/>
</dbReference>
<dbReference type="InterPro" id="IPR003807">
    <property type="entry name" value="DUF202"/>
</dbReference>
<keyword evidence="5 6" id="KW-0472">Membrane</keyword>
<feature type="transmembrane region" description="Helical" evidence="6">
    <location>
        <begin position="64"/>
        <end position="84"/>
    </location>
</feature>
<dbReference type="InterPro" id="IPR052053">
    <property type="entry name" value="IM_YidH-like"/>
</dbReference>
<dbReference type="PANTHER" id="PTHR34187:SF2">
    <property type="entry name" value="DUF202 DOMAIN-CONTAINING PROTEIN"/>
    <property type="match status" value="1"/>
</dbReference>
<evidence type="ECO:0000256" key="5">
    <source>
        <dbReference type="ARBA" id="ARBA00023136"/>
    </source>
</evidence>
<evidence type="ECO:0000256" key="1">
    <source>
        <dbReference type="ARBA" id="ARBA00004651"/>
    </source>
</evidence>
<comment type="subcellular location">
    <subcellularLocation>
        <location evidence="1">Cell membrane</location>
        <topology evidence="1">Multi-pass membrane protein</topology>
    </subcellularLocation>
</comment>
<feature type="domain" description="DUF202" evidence="7">
    <location>
        <begin position="11"/>
        <end position="91"/>
    </location>
</feature>
<feature type="transmembrane region" description="Helical" evidence="6">
    <location>
        <begin position="20"/>
        <end position="44"/>
    </location>
</feature>
<dbReference type="Pfam" id="PF02656">
    <property type="entry name" value="DUF202"/>
    <property type="match status" value="1"/>
</dbReference>
<protein>
    <submittedName>
        <fullName evidence="8">YidH family protein</fullName>
    </submittedName>
</protein>
<sequence length="184" mass="21103">MASPEKIDRQREHQANERTFLAWLRTAIALIGFGFAIARFGLFLRQIEVSFTGKNTVPDSFVNSQNLGISLVILGVIVIGLSVWRYNKVLRQIEDANYKPSRLMVWLTAVIVMVLGLLSIPFLLLRHTPPTKLNPPKKKTNVSSLVKKLSVLNAKYDYLFLNRKGRKGREVRIIFNRLDFHNKQ</sequence>
<gene>
    <name evidence="8" type="ORF">ACE1CA_33815</name>
</gene>
<accession>A0ABV4WWJ7</accession>
<keyword evidence="3 6" id="KW-0812">Transmembrane</keyword>
<evidence type="ECO:0000313" key="8">
    <source>
        <dbReference type="EMBL" id="MFB2839495.1"/>
    </source>
</evidence>
<dbReference type="EMBL" id="JBHFNT010000309">
    <property type="protein sequence ID" value="MFB2839495.1"/>
    <property type="molecule type" value="Genomic_DNA"/>
</dbReference>
<organism evidence="8 9">
    <name type="scientific">Floridaenema evergladense BLCC-F167</name>
    <dbReference type="NCBI Taxonomy" id="3153639"/>
    <lineage>
        <taxon>Bacteria</taxon>
        <taxon>Bacillati</taxon>
        <taxon>Cyanobacteriota</taxon>
        <taxon>Cyanophyceae</taxon>
        <taxon>Oscillatoriophycideae</taxon>
        <taxon>Aerosakkonematales</taxon>
        <taxon>Aerosakkonemataceae</taxon>
        <taxon>Floridanema</taxon>
        <taxon>Floridanema evergladense</taxon>
    </lineage>
</organism>
<comment type="caution">
    <text evidence="8">The sequence shown here is derived from an EMBL/GenBank/DDBJ whole genome shotgun (WGS) entry which is preliminary data.</text>
</comment>
<evidence type="ECO:0000256" key="6">
    <source>
        <dbReference type="SAM" id="Phobius"/>
    </source>
</evidence>
<dbReference type="PANTHER" id="PTHR34187">
    <property type="entry name" value="FGR18P"/>
    <property type="match status" value="1"/>
</dbReference>
<evidence type="ECO:0000313" key="9">
    <source>
        <dbReference type="Proteomes" id="UP001576780"/>
    </source>
</evidence>
<keyword evidence="2" id="KW-1003">Cell membrane</keyword>
<proteinExistence type="predicted"/>